<reference evidence="3 4" key="1">
    <citation type="submission" date="2019-04" db="EMBL/GenBank/DDBJ databases">
        <authorList>
            <person name="Li Y."/>
            <person name="Wang J."/>
        </authorList>
    </citation>
    <scope>NUCLEOTIDE SEQUENCE [LARGE SCALE GENOMIC DNA]</scope>
    <source>
        <strain evidence="3 4">DSM 14668</strain>
    </source>
</reference>
<keyword evidence="4" id="KW-1185">Reference proteome</keyword>
<dbReference type="EMBL" id="SSMQ01000035">
    <property type="protein sequence ID" value="TKD02250.1"/>
    <property type="molecule type" value="Genomic_DNA"/>
</dbReference>
<evidence type="ECO:0000259" key="2">
    <source>
        <dbReference type="Pfam" id="PF01471"/>
    </source>
</evidence>
<feature type="region of interest" description="Disordered" evidence="1">
    <location>
        <begin position="113"/>
        <end position="177"/>
    </location>
</feature>
<feature type="compositionally biased region" description="Low complexity" evidence="1">
    <location>
        <begin position="113"/>
        <end position="132"/>
    </location>
</feature>
<sequence>MNENESNEGGGALLSPELAEDAMLSAVAMGEATLARGAKSGSVIVLQKALVELGASLTPDGSFGPKTHAAIAAEQAAAGMPETGVLDAATLGVVDRRLAARRKGRLHDAMAAAVGGAPPKPAGAAQVAAGGPSRQDQGYFDDAAALRGPGAGAVADPDSPPPGQDRAGMKAKGPLPADRAGQFDAVRRSIGDDAPANAALERLLAAGRLHEGSLLPNLATFAQTPRNPALLLEAGIEPELLLGQVVRHVDNPLRVQQGRGHGTCGAGVMEYVVLRGDPAEFVRLVDGITREVRAVTLRSGKKLEMPRSAIARDDSGRVDLDRLFQSAIMNHASAMSWLFDYDNPEDNDTFWAAVRGNSQMAVYGFTSLYQAIQGGTYTSVSKLSRPKDEIAGLVATSAARGERVPVILEFKTYHWLSVEWLEAGKDGKPASIVLRNPWGKDEGGDKPPRVAMPEGGGRVRMKYADFLENVFGATVRG</sequence>
<dbReference type="InterPro" id="IPR036365">
    <property type="entry name" value="PGBD-like_sf"/>
</dbReference>
<dbReference type="OrthoDB" id="5489509at2"/>
<dbReference type="AlphaFoldDB" id="A0A4U1J587"/>
<evidence type="ECO:0000313" key="4">
    <source>
        <dbReference type="Proteomes" id="UP000309215"/>
    </source>
</evidence>
<dbReference type="RefSeq" id="WP_136932373.1">
    <property type="nucleotide sequence ID" value="NZ_SSMQ01000035.1"/>
</dbReference>
<dbReference type="InterPro" id="IPR036366">
    <property type="entry name" value="PGBDSf"/>
</dbReference>
<dbReference type="Proteomes" id="UP000309215">
    <property type="component" value="Unassembled WGS sequence"/>
</dbReference>
<comment type="caution">
    <text evidence="3">The sequence shown here is derived from an EMBL/GenBank/DDBJ whole genome shotgun (WGS) entry which is preliminary data.</text>
</comment>
<dbReference type="Gene3D" id="1.10.101.10">
    <property type="entry name" value="PGBD-like superfamily/PGBD"/>
    <property type="match status" value="1"/>
</dbReference>
<dbReference type="Pfam" id="PF01471">
    <property type="entry name" value="PG_binding_1"/>
    <property type="match status" value="1"/>
</dbReference>
<protein>
    <submittedName>
        <fullName evidence="3">Peptidoglycan-binding protein</fullName>
    </submittedName>
</protein>
<dbReference type="SUPFAM" id="SSF47090">
    <property type="entry name" value="PGBD-like"/>
    <property type="match status" value="1"/>
</dbReference>
<feature type="domain" description="Peptidoglycan binding-like" evidence="2">
    <location>
        <begin position="41"/>
        <end position="92"/>
    </location>
</feature>
<gene>
    <name evidence="3" type="ORF">E8A74_29185</name>
</gene>
<evidence type="ECO:0000256" key="1">
    <source>
        <dbReference type="SAM" id="MobiDB-lite"/>
    </source>
</evidence>
<organism evidence="3 4">
    <name type="scientific">Polyangium fumosum</name>
    <dbReference type="NCBI Taxonomy" id="889272"/>
    <lineage>
        <taxon>Bacteria</taxon>
        <taxon>Pseudomonadati</taxon>
        <taxon>Myxococcota</taxon>
        <taxon>Polyangia</taxon>
        <taxon>Polyangiales</taxon>
        <taxon>Polyangiaceae</taxon>
        <taxon>Polyangium</taxon>
    </lineage>
</organism>
<evidence type="ECO:0000313" key="3">
    <source>
        <dbReference type="EMBL" id="TKD02250.1"/>
    </source>
</evidence>
<proteinExistence type="predicted"/>
<name>A0A4U1J587_9BACT</name>
<dbReference type="InterPro" id="IPR002477">
    <property type="entry name" value="Peptidoglycan-bd-like"/>
</dbReference>
<accession>A0A4U1J587</accession>